<proteinExistence type="predicted"/>
<protein>
    <submittedName>
        <fullName evidence="1">Uncharacterized protein</fullName>
    </submittedName>
</protein>
<evidence type="ECO:0000313" key="1">
    <source>
        <dbReference type="EMBL" id="KAJ9069382.1"/>
    </source>
</evidence>
<evidence type="ECO:0000313" key="2">
    <source>
        <dbReference type="Proteomes" id="UP001165960"/>
    </source>
</evidence>
<sequence length="329" mass="37512">MGLFTGGDRLRLSLSALRASPLLSPPNSSSSRLLNSNLHLSFKQSRAHSNPILSSTIQEYDVLYENQRGFYFLGIPKFSANLLNPLDPPAWCDRFGKGVSTDIQTYSLPDPTWEWVTDKWLVDMSGDVDPNGWQYAFRFRQRNWRGDAKAFHNFVRRRRWIRLRRKKPNHDNFMGSYGVPDNILEHQPMTPSSINSIVTSGSSSIEPESTGKAPSDLTLHLMSSRVDREKLAIIQKEISQRKTPFTKLEIEEILNCMEYESSRKRLQQLIDEHTAECAALLDLTTQTTESPSLEYSNLSSQLRLPGSRFKDSSSGTKVSIYLDARSYLE</sequence>
<accession>A0ACC2T492</accession>
<comment type="caution">
    <text evidence="1">The sequence shown here is derived from an EMBL/GenBank/DDBJ whole genome shotgun (WGS) entry which is preliminary data.</text>
</comment>
<dbReference type="EMBL" id="QTSX02003635">
    <property type="protein sequence ID" value="KAJ9069382.1"/>
    <property type="molecule type" value="Genomic_DNA"/>
</dbReference>
<gene>
    <name evidence="1" type="ORF">DSO57_1019054</name>
</gene>
<organism evidence="1 2">
    <name type="scientific">Entomophthora muscae</name>
    <dbReference type="NCBI Taxonomy" id="34485"/>
    <lineage>
        <taxon>Eukaryota</taxon>
        <taxon>Fungi</taxon>
        <taxon>Fungi incertae sedis</taxon>
        <taxon>Zoopagomycota</taxon>
        <taxon>Entomophthoromycotina</taxon>
        <taxon>Entomophthoromycetes</taxon>
        <taxon>Entomophthorales</taxon>
        <taxon>Entomophthoraceae</taxon>
        <taxon>Entomophthora</taxon>
    </lineage>
</organism>
<keyword evidence="2" id="KW-1185">Reference proteome</keyword>
<name>A0ACC2T492_9FUNG</name>
<dbReference type="Proteomes" id="UP001165960">
    <property type="component" value="Unassembled WGS sequence"/>
</dbReference>
<reference evidence="1" key="1">
    <citation type="submission" date="2022-04" db="EMBL/GenBank/DDBJ databases">
        <title>Genome of the entomopathogenic fungus Entomophthora muscae.</title>
        <authorList>
            <person name="Elya C."/>
            <person name="Lovett B.R."/>
            <person name="Lee E."/>
            <person name="Macias A.M."/>
            <person name="Hajek A.E."/>
            <person name="De Bivort B.L."/>
            <person name="Kasson M.T."/>
            <person name="De Fine Licht H.H."/>
            <person name="Stajich J.E."/>
        </authorList>
    </citation>
    <scope>NUCLEOTIDE SEQUENCE</scope>
    <source>
        <strain evidence="1">Berkeley</strain>
    </source>
</reference>